<accession>A0ABS5XTL7</accession>
<reference evidence="2 3" key="1">
    <citation type="submission" date="2021-03" db="EMBL/GenBank/DDBJ databases">
        <title>Microbacterium pauli sp. nov., isolated from microfiltered milk.</title>
        <authorList>
            <person name="Bellassi P."/>
            <person name="Fontana A."/>
            <person name="Callegari M.L."/>
            <person name="Lorenzo M."/>
            <person name="Cappa F."/>
        </authorList>
    </citation>
    <scope>NUCLEOTIDE SEQUENCE [LARGE SCALE GENOMIC DNA]</scope>
    <source>
        <strain evidence="2 3">DSM 18909</strain>
    </source>
</reference>
<gene>
    <name evidence="2" type="ORF">J0P97_07305</name>
</gene>
<name>A0ABS5XTL7_9MICO</name>
<keyword evidence="3" id="KW-1185">Reference proteome</keyword>
<keyword evidence="1" id="KW-1133">Transmembrane helix</keyword>
<proteinExistence type="predicted"/>
<dbReference type="Pfam" id="PF19650">
    <property type="entry name" value="DUF6153"/>
    <property type="match status" value="1"/>
</dbReference>
<feature type="transmembrane region" description="Helical" evidence="1">
    <location>
        <begin position="81"/>
        <end position="100"/>
    </location>
</feature>
<feature type="transmembrane region" description="Helical" evidence="1">
    <location>
        <begin position="20"/>
        <end position="39"/>
    </location>
</feature>
<evidence type="ECO:0008006" key="4">
    <source>
        <dbReference type="Google" id="ProtNLM"/>
    </source>
</evidence>
<keyword evidence="1" id="KW-0472">Membrane</keyword>
<dbReference type="Proteomes" id="UP000740605">
    <property type="component" value="Unassembled WGS sequence"/>
</dbReference>
<dbReference type="EMBL" id="JAFLHG010000005">
    <property type="protein sequence ID" value="MBT8797878.1"/>
    <property type="molecule type" value="Genomic_DNA"/>
</dbReference>
<organism evidence="2 3">
    <name type="scientific">Microbacterium flavum</name>
    <dbReference type="NCBI Taxonomy" id="415216"/>
    <lineage>
        <taxon>Bacteria</taxon>
        <taxon>Bacillati</taxon>
        <taxon>Actinomycetota</taxon>
        <taxon>Actinomycetes</taxon>
        <taxon>Micrococcales</taxon>
        <taxon>Microbacteriaceae</taxon>
        <taxon>Microbacterium</taxon>
    </lineage>
</organism>
<evidence type="ECO:0000313" key="3">
    <source>
        <dbReference type="Proteomes" id="UP000740605"/>
    </source>
</evidence>
<sequence length="139" mass="14500">MIALAQHLRRSPYGLGRSVLLLIALTAALIIGLLAMHAMSSVTSHTTPAVTAVSMHEMDTAHGDAIQPVEEGCADCGGHEAMLAMACVLALLVVSVLFLLPRTGLTWVAPLRRAGPLMVAGRGALSRPPSLLVLCVSRT</sequence>
<protein>
    <recommendedName>
        <fullName evidence="4">DUF2946 domain-containing protein</fullName>
    </recommendedName>
</protein>
<dbReference type="RefSeq" id="WP_215487109.1">
    <property type="nucleotide sequence ID" value="NZ_BAAAPJ010000005.1"/>
</dbReference>
<keyword evidence="1" id="KW-0812">Transmembrane</keyword>
<evidence type="ECO:0000313" key="2">
    <source>
        <dbReference type="EMBL" id="MBT8797878.1"/>
    </source>
</evidence>
<evidence type="ECO:0000256" key="1">
    <source>
        <dbReference type="SAM" id="Phobius"/>
    </source>
</evidence>
<comment type="caution">
    <text evidence="2">The sequence shown here is derived from an EMBL/GenBank/DDBJ whole genome shotgun (WGS) entry which is preliminary data.</text>
</comment>
<dbReference type="InterPro" id="IPR046151">
    <property type="entry name" value="DUF6153"/>
</dbReference>